<dbReference type="STRING" id="1927124.BST13_17345"/>
<feature type="DNA-binding region" description="H-T-H motif" evidence="2">
    <location>
        <begin position="22"/>
        <end position="41"/>
    </location>
</feature>
<evidence type="ECO:0000256" key="2">
    <source>
        <dbReference type="PROSITE-ProRule" id="PRU00335"/>
    </source>
</evidence>
<accession>A0A1X0AXA9</accession>
<dbReference type="GO" id="GO:0003677">
    <property type="term" value="F:DNA binding"/>
    <property type="evidence" value="ECO:0007669"/>
    <property type="project" value="UniProtKB-UniRule"/>
</dbReference>
<keyword evidence="6" id="KW-1185">Reference proteome</keyword>
<dbReference type="SUPFAM" id="SSF48498">
    <property type="entry name" value="Tetracyclin repressor-like, C-terminal domain"/>
    <property type="match status" value="1"/>
</dbReference>
<proteinExistence type="predicted"/>
<keyword evidence="1 2" id="KW-0238">DNA-binding</keyword>
<dbReference type="Gene3D" id="1.10.357.10">
    <property type="entry name" value="Tetracycline Repressor, domain 2"/>
    <property type="match status" value="1"/>
</dbReference>
<dbReference type="InterPro" id="IPR001647">
    <property type="entry name" value="HTH_TetR"/>
</dbReference>
<dbReference type="Pfam" id="PF00440">
    <property type="entry name" value="TetR_N"/>
    <property type="match status" value="1"/>
</dbReference>
<evidence type="ECO:0000259" key="4">
    <source>
        <dbReference type="PROSITE" id="PS50977"/>
    </source>
</evidence>
<evidence type="ECO:0000313" key="6">
    <source>
        <dbReference type="Proteomes" id="UP000192448"/>
    </source>
</evidence>
<dbReference type="AlphaFoldDB" id="A0A1X0AXA9"/>
<feature type="domain" description="HTH tetR-type" evidence="4">
    <location>
        <begin position="1"/>
        <end position="59"/>
    </location>
</feature>
<name>A0A1X0AXA9_9MYCO</name>
<dbReference type="EMBL" id="MVHF01000016">
    <property type="protein sequence ID" value="ORA34498.1"/>
    <property type="molecule type" value="Genomic_DNA"/>
</dbReference>
<reference evidence="5 6" key="1">
    <citation type="submission" date="2017-02" db="EMBL/GenBank/DDBJ databases">
        <title>The new phylogeny of genus Mycobacterium.</title>
        <authorList>
            <person name="Tortoli E."/>
            <person name="Trovato A."/>
            <person name="Cirillo D.M."/>
        </authorList>
    </citation>
    <scope>NUCLEOTIDE SEQUENCE [LARGE SCALE GENOMIC DNA]</scope>
    <source>
        <strain evidence="5 6">RW6</strain>
    </source>
</reference>
<feature type="region of interest" description="Disordered" evidence="3">
    <location>
        <begin position="201"/>
        <end position="224"/>
    </location>
</feature>
<gene>
    <name evidence="5" type="ORF">BST13_17345</name>
</gene>
<dbReference type="SUPFAM" id="SSF46689">
    <property type="entry name" value="Homeodomain-like"/>
    <property type="match status" value="1"/>
</dbReference>
<evidence type="ECO:0000256" key="1">
    <source>
        <dbReference type="ARBA" id="ARBA00023125"/>
    </source>
</evidence>
<dbReference type="RefSeq" id="WP_158087159.1">
    <property type="nucleotide sequence ID" value="NZ_MVHF01000016.1"/>
</dbReference>
<organism evidence="5 6">
    <name type="scientific">Mycobacterium aquaticum</name>
    <dbReference type="NCBI Taxonomy" id="1927124"/>
    <lineage>
        <taxon>Bacteria</taxon>
        <taxon>Bacillati</taxon>
        <taxon>Actinomycetota</taxon>
        <taxon>Actinomycetes</taxon>
        <taxon>Mycobacteriales</taxon>
        <taxon>Mycobacteriaceae</taxon>
        <taxon>Mycobacterium</taxon>
    </lineage>
</organism>
<protein>
    <recommendedName>
        <fullName evidence="4">HTH tetR-type domain-containing protein</fullName>
    </recommendedName>
</protein>
<comment type="caution">
    <text evidence="5">The sequence shown here is derived from an EMBL/GenBank/DDBJ whole genome shotgun (WGS) entry which is preliminary data.</text>
</comment>
<dbReference type="InterPro" id="IPR009057">
    <property type="entry name" value="Homeodomain-like_sf"/>
</dbReference>
<dbReference type="InterPro" id="IPR036271">
    <property type="entry name" value="Tet_transcr_reg_TetR-rel_C_sf"/>
</dbReference>
<dbReference type="Proteomes" id="UP000192448">
    <property type="component" value="Unassembled WGS sequence"/>
</dbReference>
<dbReference type="PRINTS" id="PR00455">
    <property type="entry name" value="HTHTETR"/>
</dbReference>
<dbReference type="OrthoDB" id="4713700at2"/>
<dbReference type="InterPro" id="IPR041586">
    <property type="entry name" value="PsrA_TetR_C"/>
</dbReference>
<evidence type="ECO:0000313" key="5">
    <source>
        <dbReference type="EMBL" id="ORA34498.1"/>
    </source>
</evidence>
<evidence type="ECO:0000256" key="3">
    <source>
        <dbReference type="SAM" id="MobiDB-lite"/>
    </source>
</evidence>
<dbReference type="PROSITE" id="PS50977">
    <property type="entry name" value="HTH_TETR_2"/>
    <property type="match status" value="1"/>
</dbReference>
<sequence length="224" mass="23971">MRTLLLDTAERLLGEQPRQAASLRAIALEAGVTPAALLHHFADRNDLLDAVVARRFGAVTEKTSARLTALINSEQNVGVDAVIAAVLEPLIEVVDGDPVGGFLWLRIFSDLALTGSPVWRRAISAETDLARLYIAAAGRAMPDLSDAEVNTRTLIALYSALAVLANADLEAFGRPLGPTGLDPLFVQQLLLFTSAGLAANPVPKKPAPKPRRQRATRLSPTRSR</sequence>
<dbReference type="Pfam" id="PF17939">
    <property type="entry name" value="TetR_C_30"/>
    <property type="match status" value="1"/>
</dbReference>
<feature type="compositionally biased region" description="Basic residues" evidence="3">
    <location>
        <begin position="206"/>
        <end position="215"/>
    </location>
</feature>